<dbReference type="EMBL" id="LQPZ01000004">
    <property type="protein sequence ID" value="ORX08570.1"/>
    <property type="molecule type" value="Genomic_DNA"/>
</dbReference>
<evidence type="ECO:0000313" key="2">
    <source>
        <dbReference type="EMBL" id="ORX08570.1"/>
    </source>
</evidence>
<evidence type="ECO:0000256" key="1">
    <source>
        <dbReference type="SAM" id="Phobius"/>
    </source>
</evidence>
<keyword evidence="1" id="KW-0812">Transmembrane</keyword>
<accession>A0A1X2EQN8</accession>
<dbReference type="RefSeq" id="WP_085107212.1">
    <property type="nucleotide sequence ID" value="NZ_JACKSN010000204.1"/>
</dbReference>
<proteinExistence type="predicted"/>
<sequence>MKWIFAALGAALVAVAGLLPWFHARTLDGTAVMSVWGHWTRHGDIDARLFPVPIGLIICAPAVWMLVAALRDRYGQAFLGAVVSAVLSMLTIALRQRVAASAAGGDAVFVSLGWAPTVVLVLALAAAIVGWYLFARTELRDPPRE</sequence>
<reference evidence="2 3" key="1">
    <citation type="submission" date="2016-01" db="EMBL/GenBank/DDBJ databases">
        <title>The new phylogeny of the genus Mycobacterium.</title>
        <authorList>
            <person name="Tarcisio F."/>
            <person name="Conor M."/>
            <person name="Antonella G."/>
            <person name="Elisabetta G."/>
            <person name="Giulia F.S."/>
            <person name="Sara T."/>
            <person name="Anna F."/>
            <person name="Clotilde B."/>
            <person name="Roberto B."/>
            <person name="Veronica D.S."/>
            <person name="Fabio R."/>
            <person name="Monica P."/>
            <person name="Olivier J."/>
            <person name="Enrico T."/>
            <person name="Nicola S."/>
        </authorList>
    </citation>
    <scope>NUCLEOTIDE SEQUENCE [LARGE SCALE GENOMIC DNA]</scope>
    <source>
        <strain evidence="2 3">DSM 44153</strain>
    </source>
</reference>
<evidence type="ECO:0000313" key="3">
    <source>
        <dbReference type="Proteomes" id="UP000193090"/>
    </source>
</evidence>
<comment type="caution">
    <text evidence="2">The sequence shown here is derived from an EMBL/GenBank/DDBJ whole genome shotgun (WGS) entry which is preliminary data.</text>
</comment>
<organism evidence="2 3">
    <name type="scientific">Mycolicibacillus trivialis</name>
    <dbReference type="NCBI Taxonomy" id="1798"/>
    <lineage>
        <taxon>Bacteria</taxon>
        <taxon>Bacillati</taxon>
        <taxon>Actinomycetota</taxon>
        <taxon>Actinomycetes</taxon>
        <taxon>Mycobacteriales</taxon>
        <taxon>Mycobacteriaceae</taxon>
        <taxon>Mycolicibacillus</taxon>
    </lineage>
</organism>
<keyword evidence="3" id="KW-1185">Reference proteome</keyword>
<feature type="transmembrane region" description="Helical" evidence="1">
    <location>
        <begin position="77"/>
        <end position="94"/>
    </location>
</feature>
<keyword evidence="1" id="KW-1133">Transmembrane helix</keyword>
<dbReference type="Proteomes" id="UP000193090">
    <property type="component" value="Unassembled WGS sequence"/>
</dbReference>
<dbReference type="OrthoDB" id="4761968at2"/>
<name>A0A1X2EQN8_9MYCO</name>
<feature type="transmembrane region" description="Helical" evidence="1">
    <location>
        <begin position="48"/>
        <end position="70"/>
    </location>
</feature>
<dbReference type="AlphaFoldDB" id="A0A1X2EQN8"/>
<protein>
    <submittedName>
        <fullName evidence="2">Uncharacterized protein</fullName>
    </submittedName>
</protein>
<feature type="transmembrane region" description="Helical" evidence="1">
    <location>
        <begin position="114"/>
        <end position="134"/>
    </location>
</feature>
<dbReference type="STRING" id="1798.AWC30_01525"/>
<keyword evidence="1" id="KW-0472">Membrane</keyword>
<gene>
    <name evidence="2" type="ORF">AWC30_01525</name>
</gene>